<reference evidence="6" key="2">
    <citation type="submission" date="2013-01" db="EMBL/GenBank/DDBJ databases">
        <title>The wheat powdery mildew genome reveals unique evolution of an obligate biotroph.</title>
        <authorList>
            <person name="Oberhaensli S."/>
            <person name="Wicker T."/>
            <person name="Keller B."/>
        </authorList>
    </citation>
    <scope>NUCLEOTIDE SEQUENCE</scope>
    <source>
        <strain evidence="6">96224</strain>
    </source>
</reference>
<reference evidence="8" key="1">
    <citation type="journal article" date="2013" name="Nat. Genet.">
        <title>The wheat powdery mildew genome shows the unique evolution of an obligate biotroph.</title>
        <authorList>
            <person name="Wicker T."/>
            <person name="Oberhaensli S."/>
            <person name="Parlange F."/>
            <person name="Buchmann J.P."/>
            <person name="Shatalina M."/>
            <person name="Roffler S."/>
            <person name="Ben-David R."/>
            <person name="Dolezel J."/>
            <person name="Simkova H."/>
            <person name="Schulze-Lefert P."/>
            <person name="Spanu P.D."/>
            <person name="Bruggmann R."/>
            <person name="Amselem J."/>
            <person name="Quesneville H."/>
            <person name="Ver Loren van Themaat E."/>
            <person name="Paape T."/>
            <person name="Shimizu K.K."/>
            <person name="Keller B."/>
        </authorList>
    </citation>
    <scope>NUCLEOTIDE SEQUENCE [LARGE SCALE GENOMIC DNA]</scope>
    <source>
        <strain evidence="8">96224</strain>
    </source>
</reference>
<evidence type="ECO:0000313" key="7">
    <source>
        <dbReference type="EMBL" id="SUZ11660.1"/>
    </source>
</evidence>
<evidence type="ECO:0000313" key="8">
    <source>
        <dbReference type="Proteomes" id="UP000053110"/>
    </source>
</evidence>
<evidence type="ECO:0000259" key="5">
    <source>
        <dbReference type="Pfam" id="PF00155"/>
    </source>
</evidence>
<dbReference type="Gene3D" id="3.90.1150.10">
    <property type="entry name" value="Aspartate Aminotransferase, domain 1"/>
    <property type="match status" value="1"/>
</dbReference>
<dbReference type="InterPro" id="IPR015421">
    <property type="entry name" value="PyrdxlP-dep_Trfase_major"/>
</dbReference>
<reference evidence="7" key="3">
    <citation type="submission" date="2018-07" db="EMBL/GenBank/DDBJ databases">
        <authorList>
            <person name="Quirk P.G."/>
            <person name="Krulwich T.A."/>
        </authorList>
    </citation>
    <scope>NUCLEOTIDE SEQUENCE</scope>
    <source>
        <strain evidence="7">96224</strain>
    </source>
</reference>
<comment type="cofactor">
    <cofactor evidence="1">
        <name>pyridoxal 5'-phosphate</name>
        <dbReference type="ChEBI" id="CHEBI:597326"/>
    </cofactor>
</comment>
<dbReference type="InterPro" id="IPR015424">
    <property type="entry name" value="PyrdxlP-dep_Trfase"/>
</dbReference>
<dbReference type="AlphaFoldDB" id="A0A061HGX6"/>
<dbReference type="InterPro" id="IPR004839">
    <property type="entry name" value="Aminotransferase_I/II_large"/>
</dbReference>
<feature type="non-terminal residue" evidence="7">
    <location>
        <position position="429"/>
    </location>
</feature>
<dbReference type="GO" id="GO:0016740">
    <property type="term" value="F:transferase activity"/>
    <property type="evidence" value="ECO:0007669"/>
    <property type="project" value="UniProtKB-KW"/>
</dbReference>
<proteinExistence type="inferred from homology"/>
<keyword evidence="3" id="KW-0808">Transferase</keyword>
<dbReference type="PANTHER" id="PTHR13693:SF77">
    <property type="entry name" value="8-AMINO-7-OXONONANOATE SYNTHASE"/>
    <property type="match status" value="1"/>
</dbReference>
<protein>
    <submittedName>
        <fullName evidence="7">BgtA-20327</fullName>
    </submittedName>
</protein>
<dbReference type="Proteomes" id="UP000053110">
    <property type="component" value="Unassembled WGS sequence"/>
</dbReference>
<evidence type="ECO:0000256" key="2">
    <source>
        <dbReference type="ARBA" id="ARBA00010008"/>
    </source>
</evidence>
<evidence type="ECO:0000256" key="1">
    <source>
        <dbReference type="ARBA" id="ARBA00001933"/>
    </source>
</evidence>
<dbReference type="EMBL" id="KE375067">
    <property type="protein sequence ID" value="EPQ64408.1"/>
    <property type="molecule type" value="Genomic_DNA"/>
</dbReference>
<evidence type="ECO:0000313" key="6">
    <source>
        <dbReference type="EMBL" id="EPQ64408.1"/>
    </source>
</evidence>
<comment type="similarity">
    <text evidence="2">Belongs to the class-II pyridoxal-phosphate-dependent aminotransferase family. BioF subfamily.</text>
</comment>
<dbReference type="SUPFAM" id="SSF53383">
    <property type="entry name" value="PLP-dependent transferases"/>
    <property type="match status" value="1"/>
</dbReference>
<dbReference type="InterPro" id="IPR050087">
    <property type="entry name" value="AON_synthase_class-II"/>
</dbReference>
<sequence>MSSSMLFSSMASSLASRRKNSALRSLHTSPSSSIDFSSNDFLSLSTSPLLRHTYLDALNRTTPSEFRLGSGGSRLLDGNSNFAEELEVDLAEFHGGKSALLFNSGFDANSGFFSCVPQRGDVVIHDAYIHASVHEGLKCSRASHVSSFAHNSLVDLKRKLQEFSQLDSDIATGKKNVFVAVESLYSMDGDLAPLREIVDLMEEMFPMANGHVIVDEAHSNGLYGEDGRGIICHLGLEDRVLARLHTFGKAMACNGAAIICDPLLREYLINYARPLIYSTSMSFPSLVAIRSVYTMMKRGVTRPLVTHLHELISYLFKQLSSLSVLMIHPQTKEVLLRLPREPPPSPIFSLLTPKPRNLAAHFQAAGLVVRPIVPPTVPQGTERVRICLHAGNTFAEVNMLTQCLRLWLESETKTTLPSIHGKSLVKPML</sequence>
<gene>
    <name evidence="6" type="ORF">BGT96224_A20327</name>
    <name evidence="7" type="ORF">BGT96224V2_LOCUS4831</name>
</gene>
<name>A0A061HGX6_BLUGR</name>
<dbReference type="GO" id="GO:0009102">
    <property type="term" value="P:biotin biosynthetic process"/>
    <property type="evidence" value="ECO:0007669"/>
    <property type="project" value="TreeGrafter"/>
</dbReference>
<organism evidence="7">
    <name type="scientific">Blumeria graminis f. sp. tritici 96224</name>
    <dbReference type="NCBI Taxonomy" id="1268274"/>
    <lineage>
        <taxon>Eukaryota</taxon>
        <taxon>Fungi</taxon>
        <taxon>Dikarya</taxon>
        <taxon>Ascomycota</taxon>
        <taxon>Pezizomycotina</taxon>
        <taxon>Leotiomycetes</taxon>
        <taxon>Erysiphales</taxon>
        <taxon>Erysiphaceae</taxon>
        <taxon>Blumeria</taxon>
    </lineage>
</organism>
<dbReference type="PANTHER" id="PTHR13693">
    <property type="entry name" value="CLASS II AMINOTRANSFERASE/8-AMINO-7-OXONONANOATE SYNTHASE"/>
    <property type="match status" value="1"/>
</dbReference>
<dbReference type="Gene3D" id="3.40.640.10">
    <property type="entry name" value="Type I PLP-dependent aspartate aminotransferase-like (Major domain)"/>
    <property type="match status" value="1"/>
</dbReference>
<dbReference type="Pfam" id="PF00155">
    <property type="entry name" value="Aminotran_1_2"/>
    <property type="match status" value="1"/>
</dbReference>
<dbReference type="EMBL" id="UIGY01000135">
    <property type="protein sequence ID" value="SUZ11660.1"/>
    <property type="molecule type" value="Genomic_DNA"/>
</dbReference>
<accession>A0A061HGX6</accession>
<feature type="domain" description="Aminotransferase class I/classII large" evidence="5">
    <location>
        <begin position="34"/>
        <end position="400"/>
    </location>
</feature>
<dbReference type="InterPro" id="IPR015422">
    <property type="entry name" value="PyrdxlP-dep_Trfase_small"/>
</dbReference>
<evidence type="ECO:0000256" key="3">
    <source>
        <dbReference type="ARBA" id="ARBA00022679"/>
    </source>
</evidence>
<dbReference type="HOGENOM" id="CLU_015846_3_0_1"/>
<dbReference type="GO" id="GO:0030170">
    <property type="term" value="F:pyridoxal phosphate binding"/>
    <property type="evidence" value="ECO:0007669"/>
    <property type="project" value="InterPro"/>
</dbReference>
<dbReference type="OrthoDB" id="2382073at2759"/>
<evidence type="ECO:0000256" key="4">
    <source>
        <dbReference type="ARBA" id="ARBA00022898"/>
    </source>
</evidence>
<keyword evidence="4" id="KW-0663">Pyridoxal phosphate</keyword>